<dbReference type="SUPFAM" id="SSF111369">
    <property type="entry name" value="HlyD-like secretion proteins"/>
    <property type="match status" value="1"/>
</dbReference>
<accession>A0ABM8EL87</accession>
<feature type="transmembrane region" description="Helical" evidence="9">
    <location>
        <begin position="48"/>
        <end position="66"/>
    </location>
</feature>
<dbReference type="Gene3D" id="1.10.287.470">
    <property type="entry name" value="Helix hairpin bin"/>
    <property type="match status" value="1"/>
</dbReference>
<evidence type="ECO:0000259" key="12">
    <source>
        <dbReference type="Pfam" id="PF25944"/>
    </source>
</evidence>
<feature type="coiled-coil region" evidence="7">
    <location>
        <begin position="151"/>
        <end position="178"/>
    </location>
</feature>
<dbReference type="Proteomes" id="UP001317705">
    <property type="component" value="Chromosome"/>
</dbReference>
<keyword evidence="6 9" id="KW-0472">Membrane</keyword>
<sequence length="452" mass="48620">MIPEVTGNDTRPTRGATAGDDAITDDTQVEAGHNGRPTGSRPGGTRRWWLAVPLLLLVAGGIYLYGARAKSLAAKQAQKKPATMPVVAVPAGKKDVGVYLTGLGNVTALNTVTVKSRVDGQLMAVHFREGQDVRRGQLLAVIDPRPFQVQLTQAEGQMARDREQLNNARLDLQRYKQLWQQDSGSRQQYDTQEALVRQLEGSLKVDQGQIDSARLQLVYSRITAPVAGRVGLRQVDPGNIVHASDTNGLVVITQVQPITVVFPLPEDNLPKLLAKVKTGARLTVDAYDREQRQQLASGLLQTLDNQIDPTTGTVKLKAVFPNTDNQLFPNQFVNVRLLLETRRNAIVVPAAAIQRGSQGTFVYVVKADRTVTVRPVVVGVHQADIVSVDSGLAGGEMVVVEGAERLREGSKVELRNPAGTKGQQGTPDPGGRNRKGANQPSVPAAAGPGGRQ</sequence>
<feature type="domain" description="Multidrug resistance protein MdtA-like barrel-sandwich hybrid" evidence="11">
    <location>
        <begin position="110"/>
        <end position="253"/>
    </location>
</feature>
<evidence type="ECO:0000256" key="1">
    <source>
        <dbReference type="ARBA" id="ARBA00004236"/>
    </source>
</evidence>
<dbReference type="NCBIfam" id="NF008589">
    <property type="entry name" value="PRK11556.1"/>
    <property type="match status" value="1"/>
</dbReference>
<keyword evidence="4" id="KW-1003">Cell membrane</keyword>
<dbReference type="EMBL" id="AP027151">
    <property type="protein sequence ID" value="BDV42973.1"/>
    <property type="molecule type" value="Genomic_DNA"/>
</dbReference>
<dbReference type="InterPro" id="IPR058625">
    <property type="entry name" value="MdtA-like_BSH"/>
</dbReference>
<dbReference type="Gene3D" id="2.40.420.20">
    <property type="match status" value="1"/>
</dbReference>
<keyword evidence="9" id="KW-0812">Transmembrane</keyword>
<evidence type="ECO:0000259" key="13">
    <source>
        <dbReference type="Pfam" id="PF25967"/>
    </source>
</evidence>
<feature type="domain" description="Multidrug resistance protein MdtA-like C-terminal permuted SH3" evidence="13">
    <location>
        <begin position="344"/>
        <end position="405"/>
    </location>
</feature>
<dbReference type="NCBIfam" id="TIGR01730">
    <property type="entry name" value="RND_mfp"/>
    <property type="match status" value="1"/>
</dbReference>
<dbReference type="PANTHER" id="PTHR30469:SF12">
    <property type="entry name" value="MULTIDRUG RESISTANCE PROTEIN MDTA"/>
    <property type="match status" value="1"/>
</dbReference>
<evidence type="ECO:0000313" key="14">
    <source>
        <dbReference type="EMBL" id="BDV42973.1"/>
    </source>
</evidence>
<dbReference type="Pfam" id="PF25944">
    <property type="entry name" value="Beta-barrel_RND"/>
    <property type="match status" value="1"/>
</dbReference>
<evidence type="ECO:0000256" key="5">
    <source>
        <dbReference type="ARBA" id="ARBA00022519"/>
    </source>
</evidence>
<evidence type="ECO:0000256" key="9">
    <source>
        <dbReference type="SAM" id="Phobius"/>
    </source>
</evidence>
<feature type="domain" description="Multidrug resistance protein MdtA-like beta-barrel" evidence="12">
    <location>
        <begin position="257"/>
        <end position="339"/>
    </location>
</feature>
<evidence type="ECO:0000256" key="3">
    <source>
        <dbReference type="ARBA" id="ARBA00022448"/>
    </source>
</evidence>
<evidence type="ECO:0000256" key="2">
    <source>
        <dbReference type="ARBA" id="ARBA00009477"/>
    </source>
</evidence>
<feature type="region of interest" description="Disordered" evidence="8">
    <location>
        <begin position="1"/>
        <end position="43"/>
    </location>
</feature>
<dbReference type="InterPro" id="IPR058624">
    <property type="entry name" value="MdtA-like_HH"/>
</dbReference>
<dbReference type="Pfam" id="PF25876">
    <property type="entry name" value="HH_MFP_RND"/>
    <property type="match status" value="1"/>
</dbReference>
<comment type="similarity">
    <text evidence="2">Belongs to the membrane fusion protein (MFP) (TC 8.A.1) family.</text>
</comment>
<dbReference type="Pfam" id="PF25917">
    <property type="entry name" value="BSH_RND"/>
    <property type="match status" value="1"/>
</dbReference>
<evidence type="ECO:0000256" key="8">
    <source>
        <dbReference type="SAM" id="MobiDB-lite"/>
    </source>
</evidence>
<protein>
    <submittedName>
        <fullName evidence="14">Multidrug transporter</fullName>
    </submittedName>
</protein>
<dbReference type="Gene3D" id="2.40.50.100">
    <property type="match status" value="1"/>
</dbReference>
<gene>
    <name evidence="14" type="ORF">GURASL_18960</name>
</gene>
<keyword evidence="15" id="KW-1185">Reference proteome</keyword>
<evidence type="ECO:0000313" key="15">
    <source>
        <dbReference type="Proteomes" id="UP001317705"/>
    </source>
</evidence>
<feature type="region of interest" description="Disordered" evidence="8">
    <location>
        <begin position="408"/>
        <end position="452"/>
    </location>
</feature>
<evidence type="ECO:0000256" key="7">
    <source>
        <dbReference type="SAM" id="Coils"/>
    </source>
</evidence>
<dbReference type="InterPro" id="IPR058626">
    <property type="entry name" value="MdtA-like_b-barrel"/>
</dbReference>
<comment type="subcellular location">
    <subcellularLocation>
        <location evidence="1">Cell membrane</location>
    </subcellularLocation>
</comment>
<dbReference type="Pfam" id="PF25967">
    <property type="entry name" value="RND-MFP_C"/>
    <property type="match status" value="1"/>
</dbReference>
<dbReference type="InterPro" id="IPR058627">
    <property type="entry name" value="MdtA-like_C"/>
</dbReference>
<dbReference type="InterPro" id="IPR006143">
    <property type="entry name" value="RND_pump_MFP"/>
</dbReference>
<evidence type="ECO:0000259" key="10">
    <source>
        <dbReference type="Pfam" id="PF25876"/>
    </source>
</evidence>
<proteinExistence type="inferred from homology"/>
<keyword evidence="3" id="KW-0813">Transport</keyword>
<keyword evidence="9" id="KW-1133">Transmembrane helix</keyword>
<reference evidence="14 15" key="1">
    <citation type="submission" date="2022-12" db="EMBL/GenBank/DDBJ databases">
        <title>Polyphasic characterization of Geotalea uranireducens NIT-SL11 newly isolated from a complex of sewage sludge and microbially reduced graphene oxide.</title>
        <authorList>
            <person name="Xie L."/>
            <person name="Yoshida N."/>
            <person name="Meng L."/>
        </authorList>
    </citation>
    <scope>NUCLEOTIDE SEQUENCE [LARGE SCALE GENOMIC DNA]</scope>
    <source>
        <strain evidence="14 15">NIT-SL11</strain>
    </source>
</reference>
<evidence type="ECO:0000259" key="11">
    <source>
        <dbReference type="Pfam" id="PF25917"/>
    </source>
</evidence>
<keyword evidence="7" id="KW-0175">Coiled coil</keyword>
<dbReference type="PANTHER" id="PTHR30469">
    <property type="entry name" value="MULTIDRUG RESISTANCE PROTEIN MDTA"/>
    <property type="match status" value="1"/>
</dbReference>
<feature type="domain" description="Multidrug resistance protein MdtA-like alpha-helical hairpin" evidence="10">
    <location>
        <begin position="150"/>
        <end position="220"/>
    </location>
</feature>
<keyword evidence="5" id="KW-0997">Cell inner membrane</keyword>
<evidence type="ECO:0000256" key="4">
    <source>
        <dbReference type="ARBA" id="ARBA00022475"/>
    </source>
</evidence>
<dbReference type="Gene3D" id="2.40.30.170">
    <property type="match status" value="1"/>
</dbReference>
<evidence type="ECO:0000256" key="6">
    <source>
        <dbReference type="ARBA" id="ARBA00023136"/>
    </source>
</evidence>
<organism evidence="14 15">
    <name type="scientific">Geotalea uraniireducens</name>
    <dbReference type="NCBI Taxonomy" id="351604"/>
    <lineage>
        <taxon>Bacteria</taxon>
        <taxon>Pseudomonadati</taxon>
        <taxon>Thermodesulfobacteriota</taxon>
        <taxon>Desulfuromonadia</taxon>
        <taxon>Geobacterales</taxon>
        <taxon>Geobacteraceae</taxon>
        <taxon>Geotalea</taxon>
    </lineage>
</organism>
<name>A0ABM8EL87_9BACT</name>